<organism evidence="2 3">
    <name type="scientific">Amycolatopsis suaedae</name>
    <dbReference type="NCBI Taxonomy" id="2510978"/>
    <lineage>
        <taxon>Bacteria</taxon>
        <taxon>Bacillati</taxon>
        <taxon>Actinomycetota</taxon>
        <taxon>Actinomycetes</taxon>
        <taxon>Pseudonocardiales</taxon>
        <taxon>Pseudonocardiaceae</taxon>
        <taxon>Amycolatopsis</taxon>
    </lineage>
</organism>
<dbReference type="EMBL" id="SFCC01000002">
    <property type="protein sequence ID" value="RZQ65094.1"/>
    <property type="molecule type" value="Genomic_DNA"/>
</dbReference>
<feature type="domain" description="Bacterial EndoU nuclease" evidence="1">
    <location>
        <begin position="10"/>
        <end position="75"/>
    </location>
</feature>
<dbReference type="AlphaFoldDB" id="A0A4Q7JF17"/>
<evidence type="ECO:0000313" key="2">
    <source>
        <dbReference type="EMBL" id="RZQ65094.1"/>
    </source>
</evidence>
<dbReference type="InterPro" id="IPR029501">
    <property type="entry name" value="EndoU_bac"/>
</dbReference>
<sequence>MGGGHAPGKGRRATTEFPVGWTDERILSTVVDVAKNPDERPRRLRNGRWRTAGVRDGVEIVVLIEQNGQVHIAYPVGGTGVVRNPDTARDPAHPTVADLTDGRVSYFAETLLSQLSDRIPPDDLAHYRSLHHSGEWEELVDVLAAHLSAQDVVLTPDELADFTRLMNSYDIPRPGYNFLNDRDNILGLLRPRRLV</sequence>
<proteinExistence type="predicted"/>
<keyword evidence="3" id="KW-1185">Reference proteome</keyword>
<name>A0A4Q7JF17_9PSEU</name>
<reference evidence="2 3" key="1">
    <citation type="submission" date="2019-02" db="EMBL/GenBank/DDBJ databases">
        <title>Draft genome sequence of Amycolatopsis sp. 8-3EHSu isolated from roots of Suaeda maritima.</title>
        <authorList>
            <person name="Duangmal K."/>
            <person name="Chantavorakit T."/>
        </authorList>
    </citation>
    <scope>NUCLEOTIDE SEQUENCE [LARGE SCALE GENOMIC DNA]</scope>
    <source>
        <strain evidence="2 3">8-3EHSu</strain>
    </source>
</reference>
<dbReference type="Proteomes" id="UP000292003">
    <property type="component" value="Unassembled WGS sequence"/>
</dbReference>
<dbReference type="RefSeq" id="WP_130473881.1">
    <property type="nucleotide sequence ID" value="NZ_SFCC01000002.1"/>
</dbReference>
<protein>
    <recommendedName>
        <fullName evidence="1">Bacterial EndoU nuclease domain-containing protein</fullName>
    </recommendedName>
</protein>
<comment type="caution">
    <text evidence="2">The sequence shown here is derived from an EMBL/GenBank/DDBJ whole genome shotgun (WGS) entry which is preliminary data.</text>
</comment>
<dbReference type="Pfam" id="PF14436">
    <property type="entry name" value="EndoU_bacteria"/>
    <property type="match status" value="1"/>
</dbReference>
<evidence type="ECO:0000313" key="3">
    <source>
        <dbReference type="Proteomes" id="UP000292003"/>
    </source>
</evidence>
<evidence type="ECO:0000259" key="1">
    <source>
        <dbReference type="Pfam" id="PF14436"/>
    </source>
</evidence>
<dbReference type="GO" id="GO:0004519">
    <property type="term" value="F:endonuclease activity"/>
    <property type="evidence" value="ECO:0007669"/>
    <property type="project" value="InterPro"/>
</dbReference>
<accession>A0A4Q7JF17</accession>
<dbReference type="OrthoDB" id="4554968at2"/>
<gene>
    <name evidence="2" type="ORF">EWH70_04135</name>
</gene>